<keyword evidence="1" id="KW-0489">Methyltransferase</keyword>
<dbReference type="EMBL" id="SMMG02000006">
    <property type="protein sequence ID" value="KAA3470420.1"/>
    <property type="molecule type" value="Genomic_DNA"/>
</dbReference>
<gene>
    <name evidence="1" type="ORF">EPI10_016131</name>
</gene>
<comment type="caution">
    <text evidence="1">The sequence shown here is derived from an EMBL/GenBank/DDBJ whole genome shotgun (WGS) entry which is preliminary data.</text>
</comment>
<proteinExistence type="predicted"/>
<keyword evidence="1" id="KW-0808">Transferase</keyword>
<evidence type="ECO:0000313" key="1">
    <source>
        <dbReference type="EMBL" id="KAA3470420.1"/>
    </source>
</evidence>
<protein>
    <submittedName>
        <fullName evidence="1">Hexaprenyldihydroxybenzoate methyltransferase, mitochondrial-like protein</fullName>
    </submittedName>
</protein>
<accession>A0A5B6VMF3</accession>
<dbReference type="Proteomes" id="UP000325315">
    <property type="component" value="Unassembled WGS sequence"/>
</dbReference>
<evidence type="ECO:0000313" key="2">
    <source>
        <dbReference type="Proteomes" id="UP000325315"/>
    </source>
</evidence>
<dbReference type="GO" id="GO:0032259">
    <property type="term" value="P:methylation"/>
    <property type="evidence" value="ECO:0007669"/>
    <property type="project" value="UniProtKB-KW"/>
</dbReference>
<sequence>MRNNPVAQQPPPPVVPPVIPPPYPMVETSRRASINKVRKYGVEEFRGRIEDDPAKAEYCKYAREIMLNEEEMCIRFEDGLNDEIKMMIGRTEIRQLVFLSDWAQKMEEIYNHKRQREKKA</sequence>
<organism evidence="1 2">
    <name type="scientific">Gossypium australe</name>
    <dbReference type="NCBI Taxonomy" id="47621"/>
    <lineage>
        <taxon>Eukaryota</taxon>
        <taxon>Viridiplantae</taxon>
        <taxon>Streptophyta</taxon>
        <taxon>Embryophyta</taxon>
        <taxon>Tracheophyta</taxon>
        <taxon>Spermatophyta</taxon>
        <taxon>Magnoliopsida</taxon>
        <taxon>eudicotyledons</taxon>
        <taxon>Gunneridae</taxon>
        <taxon>Pentapetalae</taxon>
        <taxon>rosids</taxon>
        <taxon>malvids</taxon>
        <taxon>Malvales</taxon>
        <taxon>Malvaceae</taxon>
        <taxon>Malvoideae</taxon>
        <taxon>Gossypium</taxon>
    </lineage>
</organism>
<keyword evidence="2" id="KW-1185">Reference proteome</keyword>
<dbReference type="AlphaFoldDB" id="A0A5B6VMF3"/>
<dbReference type="GO" id="GO:0008168">
    <property type="term" value="F:methyltransferase activity"/>
    <property type="evidence" value="ECO:0007669"/>
    <property type="project" value="UniProtKB-KW"/>
</dbReference>
<name>A0A5B6VMF3_9ROSI</name>
<reference evidence="1" key="1">
    <citation type="submission" date="2019-08" db="EMBL/GenBank/DDBJ databases">
        <authorList>
            <person name="Liu F."/>
        </authorList>
    </citation>
    <scope>NUCLEOTIDE SEQUENCE [LARGE SCALE GENOMIC DNA]</scope>
    <source>
        <strain evidence="1">PA1801</strain>
        <tissue evidence="1">Leaf</tissue>
    </source>
</reference>